<evidence type="ECO:0000256" key="2">
    <source>
        <dbReference type="ARBA" id="ARBA00023136"/>
    </source>
</evidence>
<evidence type="ECO:0000313" key="6">
    <source>
        <dbReference type="EMBL" id="QPG57118.1"/>
    </source>
</evidence>
<dbReference type="Proteomes" id="UP000316416">
    <property type="component" value="Chromosome"/>
</dbReference>
<dbReference type="EMBL" id="CP045503">
    <property type="protein sequence ID" value="QPG57118.1"/>
    <property type="molecule type" value="Genomic_DNA"/>
</dbReference>
<dbReference type="SUPFAM" id="SSF103088">
    <property type="entry name" value="OmpA-like"/>
    <property type="match status" value="1"/>
</dbReference>
<evidence type="ECO:0000256" key="1">
    <source>
        <dbReference type="ARBA" id="ARBA00004442"/>
    </source>
</evidence>
<dbReference type="PRINTS" id="PR01021">
    <property type="entry name" value="OMPADOMAIN"/>
</dbReference>
<evidence type="ECO:0000259" key="5">
    <source>
        <dbReference type="PROSITE" id="PS51123"/>
    </source>
</evidence>
<reference evidence="6" key="1">
    <citation type="submission" date="2021-07" db="EMBL/GenBank/DDBJ databases">
        <title>Shewanella sp. YLB-07 whole genome sequence.</title>
        <authorList>
            <person name="Yu L."/>
        </authorList>
    </citation>
    <scope>NUCLEOTIDE SEQUENCE</scope>
    <source>
        <strain evidence="6">YLB-08</strain>
    </source>
</reference>
<dbReference type="CDD" id="cd07185">
    <property type="entry name" value="OmpA_C-like"/>
    <property type="match status" value="1"/>
</dbReference>
<dbReference type="PANTHER" id="PTHR30329">
    <property type="entry name" value="STATOR ELEMENT OF FLAGELLAR MOTOR COMPLEX"/>
    <property type="match status" value="1"/>
</dbReference>
<dbReference type="InterPro" id="IPR006664">
    <property type="entry name" value="OMP_bac"/>
</dbReference>
<dbReference type="InterPro" id="IPR050330">
    <property type="entry name" value="Bact_OuterMem_StrucFunc"/>
</dbReference>
<name>A0ABX6V5N2_9GAMM</name>
<feature type="chain" id="PRO_5045540820" evidence="4">
    <location>
        <begin position="22"/>
        <end position="189"/>
    </location>
</feature>
<dbReference type="InterPro" id="IPR028974">
    <property type="entry name" value="TSP_type-3_rpt"/>
</dbReference>
<dbReference type="PROSITE" id="PS51123">
    <property type="entry name" value="OMPA_2"/>
    <property type="match status" value="1"/>
</dbReference>
<accession>A0ABX6V5N2</accession>
<keyword evidence="2 3" id="KW-0472">Membrane</keyword>
<proteinExistence type="predicted"/>
<keyword evidence="4" id="KW-0732">Signal</keyword>
<protein>
    <submittedName>
        <fullName evidence="6">OmpA family protein</fullName>
    </submittedName>
</protein>
<evidence type="ECO:0000256" key="4">
    <source>
        <dbReference type="SAM" id="SignalP"/>
    </source>
</evidence>
<dbReference type="SUPFAM" id="SSF103647">
    <property type="entry name" value="TSP type-3 repeat"/>
    <property type="match status" value="1"/>
</dbReference>
<organism evidence="6 7">
    <name type="scientific">Shewanella eurypsychrophilus</name>
    <dbReference type="NCBI Taxonomy" id="2593656"/>
    <lineage>
        <taxon>Bacteria</taxon>
        <taxon>Pseudomonadati</taxon>
        <taxon>Pseudomonadota</taxon>
        <taxon>Gammaproteobacteria</taxon>
        <taxon>Alteromonadales</taxon>
        <taxon>Shewanellaceae</taxon>
        <taxon>Shewanella</taxon>
    </lineage>
</organism>
<sequence length="189" mass="20912">MKIFWLTFLCVTGLVVSPATFGWNDSDKDGVPDFKDACPNTPAGVLVDASGCDKNRLFKPICLITIDGDIYPNTCVESTELVLNFEFAKSEVLYSQWQVLAQIKQFLQLQDVKLCLVGHTDSVGSLEANQSLSEARASSVKRILVEDYGFAPERFIVRGMGTREPVSLNDTSVGRALNRRVNFNVVLDN</sequence>
<dbReference type="Gene3D" id="3.30.1330.60">
    <property type="entry name" value="OmpA-like domain"/>
    <property type="match status" value="1"/>
</dbReference>
<feature type="domain" description="OmpA-like" evidence="5">
    <location>
        <begin position="72"/>
        <end position="189"/>
    </location>
</feature>
<dbReference type="InterPro" id="IPR006665">
    <property type="entry name" value="OmpA-like"/>
</dbReference>
<evidence type="ECO:0000256" key="3">
    <source>
        <dbReference type="PROSITE-ProRule" id="PRU00473"/>
    </source>
</evidence>
<gene>
    <name evidence="6" type="ORF">FM038_006455</name>
</gene>
<feature type="signal peptide" evidence="4">
    <location>
        <begin position="1"/>
        <end position="21"/>
    </location>
</feature>
<evidence type="ECO:0000313" key="7">
    <source>
        <dbReference type="Proteomes" id="UP000316416"/>
    </source>
</evidence>
<dbReference type="RefSeq" id="WP_142872485.1">
    <property type="nucleotide sequence ID" value="NZ_CP045503.2"/>
</dbReference>
<keyword evidence="7" id="KW-1185">Reference proteome</keyword>
<comment type="subcellular location">
    <subcellularLocation>
        <location evidence="1">Cell outer membrane</location>
    </subcellularLocation>
</comment>
<dbReference type="InterPro" id="IPR036737">
    <property type="entry name" value="OmpA-like_sf"/>
</dbReference>
<dbReference type="Pfam" id="PF00691">
    <property type="entry name" value="OmpA"/>
    <property type="match status" value="1"/>
</dbReference>
<dbReference type="PANTHER" id="PTHR30329:SF20">
    <property type="entry name" value="EXPORTED PROTEIN"/>
    <property type="match status" value="1"/>
</dbReference>